<sequence length="336" mass="36619">MTVYSIFVVLLLIFDFVEARQLTEREAKLLKNNCGRYVEGYQGVDSKSPKSVPESEDNYKVLYGKEASESQAPWAASIAIRFPSGNINHTASGTLVSPFHIVTAAHVIGISADPAPDCETGEMKSAKFLHGARDFVVYLNTTCADENACNTKDGLVPRSVSEVFVRKGYVGDGCFNRESFNDVAILVLAEPVEFSSHIYPACIGKTDASLENEEIRLFGYGRDPSAEGQTMGILKYQNAKFGICPTTFNTTGLLCVNPLKQGLACDGDSGAGYIHKQNGRKAVELVGVLSAGANCEFVRNKHIKEDAKHKKRTQEADFIVDVGRHNDYFCACCGLC</sequence>
<dbReference type="SUPFAM" id="SSF50494">
    <property type="entry name" value="Trypsin-like serine proteases"/>
    <property type="match status" value="1"/>
</dbReference>
<evidence type="ECO:0000259" key="4">
    <source>
        <dbReference type="PROSITE" id="PS50240"/>
    </source>
</evidence>
<comment type="caution">
    <text evidence="5">The sequence shown here is derived from an EMBL/GenBank/DDBJ whole genome shotgun (WGS) entry which is preliminary data.</text>
</comment>
<organism evidence="5 6">
    <name type="scientific">Caenorhabditis angaria</name>
    <dbReference type="NCBI Taxonomy" id="860376"/>
    <lineage>
        <taxon>Eukaryota</taxon>
        <taxon>Metazoa</taxon>
        <taxon>Ecdysozoa</taxon>
        <taxon>Nematoda</taxon>
        <taxon>Chromadorea</taxon>
        <taxon>Rhabditida</taxon>
        <taxon>Rhabditina</taxon>
        <taxon>Rhabditomorpha</taxon>
        <taxon>Rhabditoidea</taxon>
        <taxon>Rhabditidae</taxon>
        <taxon>Peloderinae</taxon>
        <taxon>Caenorhabditis</taxon>
    </lineage>
</organism>
<dbReference type="AlphaFoldDB" id="A0A9P1MXM4"/>
<dbReference type="OrthoDB" id="5811817at2759"/>
<gene>
    <name evidence="5" type="ORF">CAMP_LOCUS5280</name>
</gene>
<protein>
    <recommendedName>
        <fullName evidence="4">Peptidase S1 domain-containing protein</fullName>
    </recommendedName>
</protein>
<dbReference type="PRINTS" id="PR00722">
    <property type="entry name" value="CHYMOTRYPSIN"/>
</dbReference>
<dbReference type="GO" id="GO:0006508">
    <property type="term" value="P:proteolysis"/>
    <property type="evidence" value="ECO:0007669"/>
    <property type="project" value="InterPro"/>
</dbReference>
<keyword evidence="6" id="KW-1185">Reference proteome</keyword>
<feature type="domain" description="Peptidase S1" evidence="4">
    <location>
        <begin position="61"/>
        <end position="324"/>
    </location>
</feature>
<evidence type="ECO:0000256" key="3">
    <source>
        <dbReference type="SAM" id="SignalP"/>
    </source>
</evidence>
<feature type="signal peptide" evidence="3">
    <location>
        <begin position="1"/>
        <end position="19"/>
    </location>
</feature>
<dbReference type="SMART" id="SM00020">
    <property type="entry name" value="Tryp_SPc"/>
    <property type="match status" value="1"/>
</dbReference>
<dbReference type="InterPro" id="IPR001314">
    <property type="entry name" value="Peptidase_S1A"/>
</dbReference>
<comment type="similarity">
    <text evidence="2">Belongs to the peptidase S1 family. CLIP subfamily.</text>
</comment>
<keyword evidence="3" id="KW-0732">Signal</keyword>
<name>A0A9P1MXM4_9PELO</name>
<evidence type="ECO:0000256" key="1">
    <source>
        <dbReference type="ARBA" id="ARBA00023157"/>
    </source>
</evidence>
<dbReference type="PANTHER" id="PTHR24256">
    <property type="entry name" value="TRYPTASE-RELATED"/>
    <property type="match status" value="1"/>
</dbReference>
<proteinExistence type="inferred from homology"/>
<dbReference type="Proteomes" id="UP001152747">
    <property type="component" value="Unassembled WGS sequence"/>
</dbReference>
<dbReference type="Gene3D" id="2.40.10.10">
    <property type="entry name" value="Trypsin-like serine proteases"/>
    <property type="match status" value="1"/>
</dbReference>
<evidence type="ECO:0000256" key="2">
    <source>
        <dbReference type="ARBA" id="ARBA00024195"/>
    </source>
</evidence>
<dbReference type="PROSITE" id="PS50240">
    <property type="entry name" value="TRYPSIN_DOM"/>
    <property type="match status" value="1"/>
</dbReference>
<dbReference type="InterPro" id="IPR043504">
    <property type="entry name" value="Peptidase_S1_PA_chymotrypsin"/>
</dbReference>
<feature type="chain" id="PRO_5040460683" description="Peptidase S1 domain-containing protein" evidence="3">
    <location>
        <begin position="20"/>
        <end position="336"/>
    </location>
</feature>
<keyword evidence="1" id="KW-1015">Disulfide bond</keyword>
<dbReference type="EMBL" id="CANHGI010000002">
    <property type="protein sequence ID" value="CAI5442643.1"/>
    <property type="molecule type" value="Genomic_DNA"/>
</dbReference>
<evidence type="ECO:0000313" key="5">
    <source>
        <dbReference type="EMBL" id="CAI5442643.1"/>
    </source>
</evidence>
<evidence type="ECO:0000313" key="6">
    <source>
        <dbReference type="Proteomes" id="UP001152747"/>
    </source>
</evidence>
<dbReference type="Pfam" id="PF00089">
    <property type="entry name" value="Trypsin"/>
    <property type="match status" value="1"/>
</dbReference>
<accession>A0A9P1MXM4</accession>
<dbReference type="InterPro" id="IPR001254">
    <property type="entry name" value="Trypsin_dom"/>
</dbReference>
<dbReference type="InterPro" id="IPR009003">
    <property type="entry name" value="Peptidase_S1_PA"/>
</dbReference>
<reference evidence="5" key="1">
    <citation type="submission" date="2022-11" db="EMBL/GenBank/DDBJ databases">
        <authorList>
            <person name="Kikuchi T."/>
        </authorList>
    </citation>
    <scope>NUCLEOTIDE SEQUENCE</scope>
    <source>
        <strain evidence="5">PS1010</strain>
    </source>
</reference>
<dbReference type="InterPro" id="IPR051487">
    <property type="entry name" value="Ser/Thr_Proteases_Immune/Dev"/>
</dbReference>
<dbReference type="GO" id="GO:0004252">
    <property type="term" value="F:serine-type endopeptidase activity"/>
    <property type="evidence" value="ECO:0007669"/>
    <property type="project" value="InterPro"/>
</dbReference>